<evidence type="ECO:0000259" key="1">
    <source>
        <dbReference type="Pfam" id="PF02627"/>
    </source>
</evidence>
<dbReference type="AlphaFoldDB" id="A0A1T3CJD9"/>
<dbReference type="EMBL" id="LVVK01000015">
    <property type="protein sequence ID" value="OPB41209.1"/>
    <property type="molecule type" value="Genomic_DNA"/>
</dbReference>
<proteinExistence type="predicted"/>
<evidence type="ECO:0000313" key="2">
    <source>
        <dbReference type="EMBL" id="OPB41209.1"/>
    </source>
</evidence>
<gene>
    <name evidence="2" type="ORF">A0O28_0079260</name>
</gene>
<evidence type="ECO:0000313" key="3">
    <source>
        <dbReference type="Proteomes" id="UP000191004"/>
    </source>
</evidence>
<dbReference type="SUPFAM" id="SSF69118">
    <property type="entry name" value="AhpD-like"/>
    <property type="match status" value="1"/>
</dbReference>
<dbReference type="Gene3D" id="1.20.1290.10">
    <property type="entry name" value="AhpD-like"/>
    <property type="match status" value="1"/>
</dbReference>
<feature type="domain" description="Carboxymuconolactone decarboxylase-like" evidence="1">
    <location>
        <begin position="48"/>
        <end position="125"/>
    </location>
</feature>
<sequence>MSANGSKSDHFSNEMFAIGLKNRRKVVGDAYVDTALKNGSTEFAYPNQQLVTEYCWGNIWSRPGLTFQQRSLLNIGMLIGLKSWPELAIHIRGAINNGLTELEIREAILQSSIYCGVPAGIEATKTATRVINEMVANGEHTRQLSESLPHVQ</sequence>
<dbReference type="PANTHER" id="PTHR33570">
    <property type="entry name" value="4-CARBOXYMUCONOLACTONE DECARBOXYLASE FAMILY PROTEIN"/>
    <property type="match status" value="1"/>
</dbReference>
<dbReference type="PANTHER" id="PTHR33570:SF2">
    <property type="entry name" value="CARBOXYMUCONOLACTONE DECARBOXYLASE-LIKE DOMAIN-CONTAINING PROTEIN"/>
    <property type="match status" value="1"/>
</dbReference>
<dbReference type="Proteomes" id="UP000191004">
    <property type="component" value="Unassembled WGS sequence"/>
</dbReference>
<dbReference type="OrthoDB" id="104509at2759"/>
<organism evidence="2 3">
    <name type="scientific">Trichoderma guizhouense</name>
    <dbReference type="NCBI Taxonomy" id="1491466"/>
    <lineage>
        <taxon>Eukaryota</taxon>
        <taxon>Fungi</taxon>
        <taxon>Dikarya</taxon>
        <taxon>Ascomycota</taxon>
        <taxon>Pezizomycotina</taxon>
        <taxon>Sordariomycetes</taxon>
        <taxon>Hypocreomycetidae</taxon>
        <taxon>Hypocreales</taxon>
        <taxon>Hypocreaceae</taxon>
        <taxon>Trichoderma</taxon>
    </lineage>
</organism>
<protein>
    <recommendedName>
        <fullName evidence="1">Carboxymuconolactone decarboxylase-like domain-containing protein</fullName>
    </recommendedName>
</protein>
<keyword evidence="3" id="KW-1185">Reference proteome</keyword>
<accession>A0A1T3CJD9</accession>
<reference evidence="2 3" key="1">
    <citation type="submission" date="2016-04" db="EMBL/GenBank/DDBJ databases">
        <title>Multiple horizontal gene transfer events from other fungi enriched the ability of the initially mycotrophic fungus Trichoderma (Ascomycota) to feed on dead plant biomass.</title>
        <authorList>
            <person name="Atanasova L."/>
            <person name="Chenthamara K."/>
            <person name="Zhang J."/>
            <person name="Grujic M."/>
            <person name="Henrissat B."/>
            <person name="Kuo A."/>
            <person name="Aertz A."/>
            <person name="Salamov A."/>
            <person name="Lipzen A."/>
            <person name="Labutti K."/>
            <person name="Barry K."/>
            <person name="Miao Y."/>
            <person name="Rahimi M.J."/>
            <person name="Shen Q."/>
            <person name="Grigoriev I.V."/>
            <person name="Kubicek C.P."/>
            <person name="Druzhinina I.S."/>
        </authorList>
    </citation>
    <scope>NUCLEOTIDE SEQUENCE [LARGE SCALE GENOMIC DNA]</scope>
    <source>
        <strain evidence="2 3">NJAU 4742</strain>
    </source>
</reference>
<comment type="caution">
    <text evidence="2">The sequence shown here is derived from an EMBL/GenBank/DDBJ whole genome shotgun (WGS) entry which is preliminary data.</text>
</comment>
<dbReference type="GO" id="GO:0051920">
    <property type="term" value="F:peroxiredoxin activity"/>
    <property type="evidence" value="ECO:0007669"/>
    <property type="project" value="InterPro"/>
</dbReference>
<dbReference type="InterPro" id="IPR052512">
    <property type="entry name" value="4CMD/NDH-1_regulator"/>
</dbReference>
<name>A0A1T3CJD9_9HYPO</name>
<dbReference type="Pfam" id="PF02627">
    <property type="entry name" value="CMD"/>
    <property type="match status" value="1"/>
</dbReference>
<dbReference type="InterPro" id="IPR029032">
    <property type="entry name" value="AhpD-like"/>
</dbReference>
<dbReference type="InterPro" id="IPR003779">
    <property type="entry name" value="CMD-like"/>
</dbReference>